<evidence type="ECO:0000313" key="1">
    <source>
        <dbReference type="EMBL" id="SEJ59902.1"/>
    </source>
</evidence>
<name>A0A1H7ACV6_9FIRM</name>
<protein>
    <submittedName>
        <fullName evidence="1">Uncharacterized protein</fullName>
    </submittedName>
</protein>
<reference evidence="1 2" key="1">
    <citation type="submission" date="2016-10" db="EMBL/GenBank/DDBJ databases">
        <authorList>
            <person name="de Groot N.N."/>
        </authorList>
    </citation>
    <scope>NUCLEOTIDE SEQUENCE [LARGE SCALE GENOMIC DNA]</scope>
    <source>
        <strain evidence="1 2">DSM 2179</strain>
    </source>
</reference>
<organism evidence="1 2">
    <name type="scientific">Propionispira arboris</name>
    <dbReference type="NCBI Taxonomy" id="84035"/>
    <lineage>
        <taxon>Bacteria</taxon>
        <taxon>Bacillati</taxon>
        <taxon>Bacillota</taxon>
        <taxon>Negativicutes</taxon>
        <taxon>Selenomonadales</taxon>
        <taxon>Selenomonadaceae</taxon>
        <taxon>Propionispira</taxon>
    </lineage>
</organism>
<gene>
    <name evidence="1" type="ORF">SAMN05660742_11194</name>
</gene>
<accession>A0A1H7ACV6</accession>
<dbReference type="AlphaFoldDB" id="A0A1H7ACV6"/>
<dbReference type="Proteomes" id="UP000199662">
    <property type="component" value="Unassembled WGS sequence"/>
</dbReference>
<proteinExistence type="predicted"/>
<dbReference type="STRING" id="84035.SAMN05660742_11194"/>
<evidence type="ECO:0000313" key="2">
    <source>
        <dbReference type="Proteomes" id="UP000199662"/>
    </source>
</evidence>
<keyword evidence="2" id="KW-1185">Reference proteome</keyword>
<dbReference type="EMBL" id="FNZK01000011">
    <property type="protein sequence ID" value="SEJ59902.1"/>
    <property type="molecule type" value="Genomic_DNA"/>
</dbReference>
<sequence length="63" mass="7455">MDTIQTRIEEKEKVIIVMCDADKRGNLLRFLGEADMQYLSPTLDDFEKAFKTICEEDRRNNEK</sequence>
<dbReference type="RefSeq" id="WP_091831916.1">
    <property type="nucleotide sequence ID" value="NZ_FNZK01000011.1"/>
</dbReference>